<evidence type="ECO:0000313" key="2">
    <source>
        <dbReference type="Proteomes" id="UP001341840"/>
    </source>
</evidence>
<comment type="caution">
    <text evidence="1">The sequence shown here is derived from an EMBL/GenBank/DDBJ whole genome shotgun (WGS) entry which is preliminary data.</text>
</comment>
<dbReference type="EMBL" id="JASCZI010181792">
    <property type="protein sequence ID" value="MED6185860.1"/>
    <property type="molecule type" value="Genomic_DNA"/>
</dbReference>
<evidence type="ECO:0000313" key="1">
    <source>
        <dbReference type="EMBL" id="MED6185860.1"/>
    </source>
</evidence>
<proteinExistence type="predicted"/>
<sequence length="192" mass="21081">MSFKDHPPHSPNFNPNVTLSLFSLKSAATHCRPLPLSHTPTFRLQSCQVGGGRSAVAVLPPSPASISRLFSPPTKLPWPPPLPCQTIADGVVKGGATHVSILRRPRSHEAAKPAVLFPRPSPPSLRLRRIPHFEFPDPGGGINQIPGERTISGDVRLTLFYKNGVKTLVSQSLLKKQLKMLLKLKRHMYMTL</sequence>
<dbReference type="Proteomes" id="UP001341840">
    <property type="component" value="Unassembled WGS sequence"/>
</dbReference>
<name>A0ABU6WLI2_9FABA</name>
<keyword evidence="2" id="KW-1185">Reference proteome</keyword>
<gene>
    <name evidence="1" type="ORF">PIB30_061102</name>
</gene>
<reference evidence="1 2" key="1">
    <citation type="journal article" date="2023" name="Plants (Basel)">
        <title>Bridging the Gap: Combining Genomics and Transcriptomics Approaches to Understand Stylosanthes scabra, an Orphan Legume from the Brazilian Caatinga.</title>
        <authorList>
            <person name="Ferreira-Neto J.R.C."/>
            <person name="da Silva M.D."/>
            <person name="Binneck E."/>
            <person name="de Melo N.F."/>
            <person name="da Silva R.H."/>
            <person name="de Melo A.L.T.M."/>
            <person name="Pandolfi V."/>
            <person name="Bustamante F.O."/>
            <person name="Brasileiro-Vidal A.C."/>
            <person name="Benko-Iseppon A.M."/>
        </authorList>
    </citation>
    <scope>NUCLEOTIDE SEQUENCE [LARGE SCALE GENOMIC DNA]</scope>
    <source>
        <tissue evidence="1">Leaves</tissue>
    </source>
</reference>
<protein>
    <submittedName>
        <fullName evidence="1">Uncharacterized protein</fullName>
    </submittedName>
</protein>
<organism evidence="1 2">
    <name type="scientific">Stylosanthes scabra</name>
    <dbReference type="NCBI Taxonomy" id="79078"/>
    <lineage>
        <taxon>Eukaryota</taxon>
        <taxon>Viridiplantae</taxon>
        <taxon>Streptophyta</taxon>
        <taxon>Embryophyta</taxon>
        <taxon>Tracheophyta</taxon>
        <taxon>Spermatophyta</taxon>
        <taxon>Magnoliopsida</taxon>
        <taxon>eudicotyledons</taxon>
        <taxon>Gunneridae</taxon>
        <taxon>Pentapetalae</taxon>
        <taxon>rosids</taxon>
        <taxon>fabids</taxon>
        <taxon>Fabales</taxon>
        <taxon>Fabaceae</taxon>
        <taxon>Papilionoideae</taxon>
        <taxon>50 kb inversion clade</taxon>
        <taxon>dalbergioids sensu lato</taxon>
        <taxon>Dalbergieae</taxon>
        <taxon>Pterocarpus clade</taxon>
        <taxon>Stylosanthes</taxon>
    </lineage>
</organism>
<accession>A0ABU6WLI2</accession>